<dbReference type="EMBL" id="KN882019">
    <property type="protein sequence ID" value="KIY46959.1"/>
    <property type="molecule type" value="Genomic_DNA"/>
</dbReference>
<gene>
    <name evidence="1" type="ORF">FISHEDRAFT_59976</name>
</gene>
<dbReference type="Proteomes" id="UP000054144">
    <property type="component" value="Unassembled WGS sequence"/>
</dbReference>
<proteinExistence type="predicted"/>
<evidence type="ECO:0000313" key="2">
    <source>
        <dbReference type="Proteomes" id="UP000054144"/>
    </source>
</evidence>
<keyword evidence="2" id="KW-1185">Reference proteome</keyword>
<reference evidence="1 2" key="1">
    <citation type="journal article" date="2015" name="Fungal Genet. Biol.">
        <title>Evolution of novel wood decay mechanisms in Agaricales revealed by the genome sequences of Fistulina hepatica and Cylindrobasidium torrendii.</title>
        <authorList>
            <person name="Floudas D."/>
            <person name="Held B.W."/>
            <person name="Riley R."/>
            <person name="Nagy L.G."/>
            <person name="Koehler G."/>
            <person name="Ransdell A.S."/>
            <person name="Younus H."/>
            <person name="Chow J."/>
            <person name="Chiniquy J."/>
            <person name="Lipzen A."/>
            <person name="Tritt A."/>
            <person name="Sun H."/>
            <person name="Haridas S."/>
            <person name="LaButti K."/>
            <person name="Ohm R.A."/>
            <person name="Kues U."/>
            <person name="Blanchette R.A."/>
            <person name="Grigoriev I.V."/>
            <person name="Minto R.E."/>
            <person name="Hibbett D.S."/>
        </authorList>
    </citation>
    <scope>NUCLEOTIDE SEQUENCE [LARGE SCALE GENOMIC DNA]</scope>
    <source>
        <strain evidence="1 2">ATCC 64428</strain>
    </source>
</reference>
<sequence length="122" mass="13591">MFALRRTYAFSALGCSMRPSLSPRRRISTSTPADVQPVLSSPKEFKVVLDYETLYIDQRLAEALGWNKETGVEGVPLTLSGWSPSYFAIARTGSESDLLARGTVESSRNPRVKEVLDYLKEC</sequence>
<accession>A0A0D7A9A6</accession>
<name>A0A0D7A9A6_9AGAR</name>
<organism evidence="1 2">
    <name type="scientific">Fistulina hepatica ATCC 64428</name>
    <dbReference type="NCBI Taxonomy" id="1128425"/>
    <lineage>
        <taxon>Eukaryota</taxon>
        <taxon>Fungi</taxon>
        <taxon>Dikarya</taxon>
        <taxon>Basidiomycota</taxon>
        <taxon>Agaricomycotina</taxon>
        <taxon>Agaricomycetes</taxon>
        <taxon>Agaricomycetidae</taxon>
        <taxon>Agaricales</taxon>
        <taxon>Fistulinaceae</taxon>
        <taxon>Fistulina</taxon>
    </lineage>
</organism>
<dbReference type="AlphaFoldDB" id="A0A0D7A9A6"/>
<protein>
    <submittedName>
        <fullName evidence="1">Uncharacterized protein</fullName>
    </submittedName>
</protein>
<dbReference type="OrthoDB" id="3236701at2759"/>
<evidence type="ECO:0000313" key="1">
    <source>
        <dbReference type="EMBL" id="KIY46959.1"/>
    </source>
</evidence>